<dbReference type="InterPro" id="IPR016167">
    <property type="entry name" value="FAD-bd_PCMH_sub1"/>
</dbReference>
<evidence type="ECO:0000256" key="4">
    <source>
        <dbReference type="ARBA" id="ARBA00022827"/>
    </source>
</evidence>
<keyword evidence="8" id="KW-1185">Reference proteome</keyword>
<dbReference type="GO" id="GO:0071949">
    <property type="term" value="F:FAD binding"/>
    <property type="evidence" value="ECO:0007669"/>
    <property type="project" value="InterPro"/>
</dbReference>
<dbReference type="SUPFAM" id="SSF56176">
    <property type="entry name" value="FAD-binding/transporter-associated domain-like"/>
    <property type="match status" value="1"/>
</dbReference>
<evidence type="ECO:0000313" key="8">
    <source>
        <dbReference type="Proteomes" id="UP000321484"/>
    </source>
</evidence>
<comment type="similarity">
    <text evidence="2">Belongs to the oxygen-dependent FAD-linked oxidoreductase family.</text>
</comment>
<keyword evidence="3" id="KW-0285">Flavoprotein</keyword>
<dbReference type="Gene3D" id="3.40.462.20">
    <property type="match status" value="1"/>
</dbReference>
<name>A0A511YZK3_9CELL</name>
<dbReference type="InterPro" id="IPR050416">
    <property type="entry name" value="FAD-linked_Oxidoreductase"/>
</dbReference>
<dbReference type="InterPro" id="IPR006093">
    <property type="entry name" value="Oxy_OxRdtase_FAD_BS"/>
</dbReference>
<dbReference type="Proteomes" id="UP000321484">
    <property type="component" value="Unassembled WGS sequence"/>
</dbReference>
<evidence type="ECO:0000256" key="1">
    <source>
        <dbReference type="ARBA" id="ARBA00001974"/>
    </source>
</evidence>
<proteinExistence type="inferred from homology"/>
<dbReference type="RefSeq" id="WP_146819686.1">
    <property type="nucleotide sequence ID" value="NZ_BJYK01000008.1"/>
</dbReference>
<dbReference type="PANTHER" id="PTHR42973:SF39">
    <property type="entry name" value="FAD-BINDING PCMH-TYPE DOMAIN-CONTAINING PROTEIN"/>
    <property type="match status" value="1"/>
</dbReference>
<dbReference type="Pfam" id="PF01565">
    <property type="entry name" value="FAD_binding_4"/>
    <property type="match status" value="1"/>
</dbReference>
<dbReference type="PANTHER" id="PTHR42973">
    <property type="entry name" value="BINDING OXIDOREDUCTASE, PUTATIVE (AFU_ORTHOLOGUE AFUA_1G17690)-RELATED"/>
    <property type="match status" value="1"/>
</dbReference>
<evidence type="ECO:0000259" key="6">
    <source>
        <dbReference type="PROSITE" id="PS51387"/>
    </source>
</evidence>
<dbReference type="Gene3D" id="3.30.43.10">
    <property type="entry name" value="Uridine Diphospho-n-acetylenolpyruvylglucosamine Reductase, domain 2"/>
    <property type="match status" value="1"/>
</dbReference>
<sequence>MTSTETAGTPRPTGTTPVADELRAAVAGTVLTPADETYDAVRAVKLGGIDTRPAVVVRPQTEDDVAAALAVARRHGLPVAVRSGGHSSVGYGSVDDGVVIDVRDLADVEVDAQTRTAWVGAGATAGQVSVAAAEHGLAIGFGDTGSVGVAGITLGGGVGYLSRAQGLTIDNLLAADVVLADGRTVRADATSHPDLFWALRGGGGNFGVVTRLQYRLHPVPEVTGGMLFLPATAEVVAGLVTAMQAAPEELGVIANVMPCPPMPFVPAEHHGSLVVMALVCFAGTADDAAAALAPIRALATPLADLLKPMTYPEMFPPEDPSYRPVAVSRTMFLDHVDTELAARALDGLAQADGMRALQLRALGGAIARVPADATAYAHRSAPLMANVAAFVNTDDRARKLAWIEGMLALLDQGVPGAYVNFLGDEGPERVRAAYPGGTWDRLRAVKAEYDPDNVFARNQNVPPA</sequence>
<gene>
    <name evidence="7" type="ORF">AFE02nite_22800</name>
</gene>
<dbReference type="InterPro" id="IPR012951">
    <property type="entry name" value="BBE"/>
</dbReference>
<dbReference type="PROSITE" id="PS00862">
    <property type="entry name" value="OX2_COVAL_FAD"/>
    <property type="match status" value="1"/>
</dbReference>
<dbReference type="InterPro" id="IPR016164">
    <property type="entry name" value="FAD-linked_Oxase-like_C"/>
</dbReference>
<comment type="caution">
    <text evidence="7">The sequence shown here is derived from an EMBL/GenBank/DDBJ whole genome shotgun (WGS) entry which is preliminary data.</text>
</comment>
<protein>
    <submittedName>
        <fullName evidence="7">FAD-linked oxidase</fullName>
    </submittedName>
</protein>
<keyword evidence="5" id="KW-0560">Oxidoreductase</keyword>
<dbReference type="InterPro" id="IPR006094">
    <property type="entry name" value="Oxid_FAD_bind_N"/>
</dbReference>
<comment type="cofactor">
    <cofactor evidence="1">
        <name>FAD</name>
        <dbReference type="ChEBI" id="CHEBI:57692"/>
    </cofactor>
</comment>
<accession>A0A511YZK3</accession>
<dbReference type="Gene3D" id="3.30.465.10">
    <property type="match status" value="1"/>
</dbReference>
<organism evidence="7 8">
    <name type="scientific">Actinotalea fermentans</name>
    <dbReference type="NCBI Taxonomy" id="43671"/>
    <lineage>
        <taxon>Bacteria</taxon>
        <taxon>Bacillati</taxon>
        <taxon>Actinomycetota</taxon>
        <taxon>Actinomycetes</taxon>
        <taxon>Micrococcales</taxon>
        <taxon>Cellulomonadaceae</taxon>
        <taxon>Actinotalea</taxon>
    </lineage>
</organism>
<keyword evidence="4" id="KW-0274">FAD</keyword>
<evidence type="ECO:0000256" key="3">
    <source>
        <dbReference type="ARBA" id="ARBA00022630"/>
    </source>
</evidence>
<evidence type="ECO:0000256" key="2">
    <source>
        <dbReference type="ARBA" id="ARBA00005466"/>
    </source>
</evidence>
<dbReference type="GO" id="GO:0016491">
    <property type="term" value="F:oxidoreductase activity"/>
    <property type="evidence" value="ECO:0007669"/>
    <property type="project" value="UniProtKB-KW"/>
</dbReference>
<dbReference type="InterPro" id="IPR016166">
    <property type="entry name" value="FAD-bd_PCMH"/>
</dbReference>
<evidence type="ECO:0000313" key="7">
    <source>
        <dbReference type="EMBL" id="GEN80546.1"/>
    </source>
</evidence>
<feature type="domain" description="FAD-binding PCMH-type" evidence="6">
    <location>
        <begin position="49"/>
        <end position="219"/>
    </location>
</feature>
<dbReference type="InterPro" id="IPR016169">
    <property type="entry name" value="FAD-bd_PCMH_sub2"/>
</dbReference>
<dbReference type="EMBL" id="BJYK01000008">
    <property type="protein sequence ID" value="GEN80546.1"/>
    <property type="molecule type" value="Genomic_DNA"/>
</dbReference>
<reference evidence="7 8" key="1">
    <citation type="submission" date="2019-07" db="EMBL/GenBank/DDBJ databases">
        <title>Whole genome shotgun sequence of Actinotalea fermentans NBRC 105374.</title>
        <authorList>
            <person name="Hosoyama A."/>
            <person name="Uohara A."/>
            <person name="Ohji S."/>
            <person name="Ichikawa N."/>
        </authorList>
    </citation>
    <scope>NUCLEOTIDE SEQUENCE [LARGE SCALE GENOMIC DNA]</scope>
    <source>
        <strain evidence="7 8">NBRC 105374</strain>
    </source>
</reference>
<dbReference type="OrthoDB" id="9775082at2"/>
<dbReference type="AlphaFoldDB" id="A0A511YZK3"/>
<dbReference type="InterPro" id="IPR036318">
    <property type="entry name" value="FAD-bd_PCMH-like_sf"/>
</dbReference>
<dbReference type="PROSITE" id="PS51387">
    <property type="entry name" value="FAD_PCMH"/>
    <property type="match status" value="1"/>
</dbReference>
<dbReference type="Pfam" id="PF08031">
    <property type="entry name" value="BBE"/>
    <property type="match status" value="1"/>
</dbReference>
<evidence type="ECO:0000256" key="5">
    <source>
        <dbReference type="ARBA" id="ARBA00023002"/>
    </source>
</evidence>
<dbReference type="SUPFAM" id="SSF55103">
    <property type="entry name" value="FAD-linked oxidases, C-terminal domain"/>
    <property type="match status" value="1"/>
</dbReference>